<dbReference type="Pfam" id="PF07052">
    <property type="entry name" value="Hep_59"/>
    <property type="match status" value="1"/>
</dbReference>
<evidence type="ECO:0000313" key="6">
    <source>
        <dbReference type="EMBL" id="TIB10273.1"/>
    </source>
</evidence>
<dbReference type="AlphaFoldDB" id="A0A4T0H8K9"/>
<proteinExistence type="inferred from homology"/>
<sequence length="278" mass="31804">MLELIVVNLLLVYNVIMFKQRKVNRCNFSNKRGIFNEQDDQQSINQSQSQSQSAIHEKHLLRKLKRSSPGIDVDKLVSGGNTPDNKRSRLDQDIEQDNHSNHSTNSNFTTHSPTINVDKAMMVFIEEELKRRKGDTHSLSHTPTPTQLNDPSSELYAIAQQYTPKHPHKQPAHDGSITRSESMLTTIPEVDLGVDAKLRNIENTEKAKQRFKHTSNHLDQVDNSNHSQIRFSQPSLIKSRIDSSSLLPINQQDAINDYRQSGKASDDDHYSRFRRSDK</sequence>
<feature type="region of interest" description="Disordered" evidence="4">
    <location>
        <begin position="256"/>
        <end position="278"/>
    </location>
</feature>
<protein>
    <submittedName>
        <fullName evidence="6">Uncharacterized protein</fullName>
    </submittedName>
</protein>
<comment type="subcellular location">
    <subcellularLocation>
        <location evidence="1">Nucleus</location>
    </subcellularLocation>
</comment>
<evidence type="ECO:0000256" key="3">
    <source>
        <dbReference type="ARBA" id="ARBA00023242"/>
    </source>
</evidence>
<dbReference type="PANTHER" id="PTHR13486:SF2">
    <property type="entry name" value="SPLICING FACTOR C9ORF78"/>
    <property type="match status" value="1"/>
</dbReference>
<feature type="region of interest" description="Disordered" evidence="4">
    <location>
        <begin position="70"/>
        <end position="89"/>
    </location>
</feature>
<reference evidence="6 7" key="1">
    <citation type="submission" date="2019-03" db="EMBL/GenBank/DDBJ databases">
        <title>Sequencing 23 genomes of Wallemia ichthyophaga.</title>
        <authorList>
            <person name="Gostincar C."/>
        </authorList>
    </citation>
    <scope>NUCLEOTIDE SEQUENCE [LARGE SCALE GENOMIC DNA]</scope>
    <source>
        <strain evidence="6 7">EXF-8621</strain>
    </source>
</reference>
<keyword evidence="5" id="KW-0732">Signal</keyword>
<gene>
    <name evidence="6" type="ORF">E3P90_02897</name>
</gene>
<comment type="caution">
    <text evidence="6">The sequence shown here is derived from an EMBL/GenBank/DDBJ whole genome shotgun (WGS) entry which is preliminary data.</text>
</comment>
<dbReference type="GO" id="GO:0005681">
    <property type="term" value="C:spliceosomal complex"/>
    <property type="evidence" value="ECO:0007669"/>
    <property type="project" value="TreeGrafter"/>
</dbReference>
<dbReference type="PANTHER" id="PTHR13486">
    <property type="entry name" value="TELOMERE LENGTH AND SILENCING PROTEIN 1 TLS1 FAMILY MEMBER"/>
    <property type="match status" value="1"/>
</dbReference>
<evidence type="ECO:0000313" key="7">
    <source>
        <dbReference type="Proteomes" id="UP000306954"/>
    </source>
</evidence>
<dbReference type="GO" id="GO:0000398">
    <property type="term" value="P:mRNA splicing, via spliceosome"/>
    <property type="evidence" value="ECO:0007669"/>
    <property type="project" value="TreeGrafter"/>
</dbReference>
<dbReference type="EMBL" id="SPOF01000032">
    <property type="protein sequence ID" value="TIB10273.1"/>
    <property type="molecule type" value="Genomic_DNA"/>
</dbReference>
<dbReference type="InterPro" id="IPR010756">
    <property type="entry name" value="Tls1-like"/>
</dbReference>
<name>A0A4T0H8K9_WALIC</name>
<evidence type="ECO:0000256" key="5">
    <source>
        <dbReference type="SAM" id="SignalP"/>
    </source>
</evidence>
<feature type="chain" id="PRO_5030101455" evidence="5">
    <location>
        <begin position="18"/>
        <end position="278"/>
    </location>
</feature>
<dbReference type="Proteomes" id="UP000306954">
    <property type="component" value="Unassembled WGS sequence"/>
</dbReference>
<evidence type="ECO:0000256" key="1">
    <source>
        <dbReference type="ARBA" id="ARBA00004123"/>
    </source>
</evidence>
<comment type="similarity">
    <text evidence="2">Belongs to the TLS1 family.</text>
</comment>
<feature type="compositionally biased region" description="Polar residues" evidence="4">
    <location>
        <begin position="139"/>
        <end position="152"/>
    </location>
</feature>
<evidence type="ECO:0000256" key="4">
    <source>
        <dbReference type="SAM" id="MobiDB-lite"/>
    </source>
</evidence>
<accession>A0A4T0H8K9</accession>
<evidence type="ECO:0000256" key="2">
    <source>
        <dbReference type="ARBA" id="ARBA00007643"/>
    </source>
</evidence>
<feature type="signal peptide" evidence="5">
    <location>
        <begin position="1"/>
        <end position="17"/>
    </location>
</feature>
<feature type="compositionally biased region" description="Basic and acidic residues" evidence="4">
    <location>
        <begin position="264"/>
        <end position="278"/>
    </location>
</feature>
<organism evidence="6 7">
    <name type="scientific">Wallemia ichthyophaga</name>
    <dbReference type="NCBI Taxonomy" id="245174"/>
    <lineage>
        <taxon>Eukaryota</taxon>
        <taxon>Fungi</taxon>
        <taxon>Dikarya</taxon>
        <taxon>Basidiomycota</taxon>
        <taxon>Wallemiomycotina</taxon>
        <taxon>Wallemiomycetes</taxon>
        <taxon>Wallemiales</taxon>
        <taxon>Wallemiaceae</taxon>
        <taxon>Wallemia</taxon>
    </lineage>
</organism>
<feature type="region of interest" description="Disordered" evidence="4">
    <location>
        <begin position="132"/>
        <end position="152"/>
    </location>
</feature>
<keyword evidence="3" id="KW-0539">Nucleus</keyword>